<proteinExistence type="predicted"/>
<accession>A0ABQ3JBI6</accession>
<evidence type="ECO:0000313" key="1">
    <source>
        <dbReference type="EMBL" id="GHF16579.1"/>
    </source>
</evidence>
<comment type="caution">
    <text evidence="1">The sequence shown here is derived from an EMBL/GenBank/DDBJ whole genome shotgun (WGS) entry which is preliminary data.</text>
</comment>
<sequence>MSGRVTNGLAVARCYRRTVCDCGRRQRRLRVFGTPLHDETGAVRSRRVLRRELRAQMRAWQPDRTCDRCARPEPPQWSGCGGTGRTRGASTG</sequence>
<dbReference type="Proteomes" id="UP000605897">
    <property type="component" value="Unassembled WGS sequence"/>
</dbReference>
<dbReference type="EMBL" id="BNAU01000007">
    <property type="protein sequence ID" value="GHF16579.1"/>
    <property type="molecule type" value="Genomic_DNA"/>
</dbReference>
<gene>
    <name evidence="1" type="ORF">GCM10017786_58100</name>
</gene>
<organism evidence="1 2">
    <name type="scientific">Amycolatopsis deserti</name>
    <dbReference type="NCBI Taxonomy" id="185696"/>
    <lineage>
        <taxon>Bacteria</taxon>
        <taxon>Bacillati</taxon>
        <taxon>Actinomycetota</taxon>
        <taxon>Actinomycetes</taxon>
        <taxon>Pseudonocardiales</taxon>
        <taxon>Pseudonocardiaceae</taxon>
        <taxon>Amycolatopsis</taxon>
    </lineage>
</organism>
<name>A0ABQ3JBI6_9PSEU</name>
<protein>
    <submittedName>
        <fullName evidence="1">Uncharacterized protein</fullName>
    </submittedName>
</protein>
<keyword evidence="2" id="KW-1185">Reference proteome</keyword>
<reference evidence="2" key="1">
    <citation type="journal article" date="2019" name="Int. J. Syst. Evol. Microbiol.">
        <title>The Global Catalogue of Microorganisms (GCM) 10K type strain sequencing project: providing services to taxonomists for standard genome sequencing and annotation.</title>
        <authorList>
            <consortium name="The Broad Institute Genomics Platform"/>
            <consortium name="The Broad Institute Genome Sequencing Center for Infectious Disease"/>
            <person name="Wu L."/>
            <person name="Ma J."/>
        </authorList>
    </citation>
    <scope>NUCLEOTIDE SEQUENCE [LARGE SCALE GENOMIC DNA]</scope>
    <source>
        <strain evidence="2">CGMCC 4.7677</strain>
    </source>
</reference>
<evidence type="ECO:0000313" key="2">
    <source>
        <dbReference type="Proteomes" id="UP000605897"/>
    </source>
</evidence>